<sequence>MLEIHKYRILERSRLRAKGVSEDEIEKMQHLPFKPAFVGGKRREREDGGDHQLSAEQFAFRRKS</sequence>
<accession>A0A7W7YF61</accession>
<protein>
    <submittedName>
        <fullName evidence="2">Uncharacterized protein</fullName>
    </submittedName>
</protein>
<comment type="caution">
    <text evidence="2">The sequence shown here is derived from an EMBL/GenBank/DDBJ whole genome shotgun (WGS) entry which is preliminary data.</text>
</comment>
<evidence type="ECO:0000313" key="2">
    <source>
        <dbReference type="EMBL" id="MBB5035048.1"/>
    </source>
</evidence>
<name>A0A7W7YF61_9BACT</name>
<feature type="region of interest" description="Disordered" evidence="1">
    <location>
        <begin position="39"/>
        <end position="64"/>
    </location>
</feature>
<dbReference type="EMBL" id="JACHIG010000013">
    <property type="protein sequence ID" value="MBB5035048.1"/>
    <property type="molecule type" value="Genomic_DNA"/>
</dbReference>
<feature type="compositionally biased region" description="Basic and acidic residues" evidence="1">
    <location>
        <begin position="41"/>
        <end position="50"/>
    </location>
</feature>
<dbReference type="AlphaFoldDB" id="A0A7W7YF61"/>
<proteinExistence type="predicted"/>
<evidence type="ECO:0000256" key="1">
    <source>
        <dbReference type="SAM" id="MobiDB-lite"/>
    </source>
</evidence>
<evidence type="ECO:0000313" key="3">
    <source>
        <dbReference type="Proteomes" id="UP000590740"/>
    </source>
</evidence>
<organism evidence="2 3">
    <name type="scientific">Prosthecobacter vanneervenii</name>
    <dbReference type="NCBI Taxonomy" id="48466"/>
    <lineage>
        <taxon>Bacteria</taxon>
        <taxon>Pseudomonadati</taxon>
        <taxon>Verrucomicrobiota</taxon>
        <taxon>Verrucomicrobiia</taxon>
        <taxon>Verrucomicrobiales</taxon>
        <taxon>Verrucomicrobiaceae</taxon>
        <taxon>Prosthecobacter</taxon>
    </lineage>
</organism>
<keyword evidence="3" id="KW-1185">Reference proteome</keyword>
<dbReference type="Proteomes" id="UP000590740">
    <property type="component" value="Unassembled WGS sequence"/>
</dbReference>
<gene>
    <name evidence="2" type="ORF">HNQ65_004656</name>
</gene>
<reference evidence="2 3" key="1">
    <citation type="submission" date="2020-08" db="EMBL/GenBank/DDBJ databases">
        <title>Genomic Encyclopedia of Type Strains, Phase IV (KMG-IV): sequencing the most valuable type-strain genomes for metagenomic binning, comparative biology and taxonomic classification.</title>
        <authorList>
            <person name="Goeker M."/>
        </authorList>
    </citation>
    <scope>NUCLEOTIDE SEQUENCE [LARGE SCALE GENOMIC DNA]</scope>
    <source>
        <strain evidence="2 3">DSM 12252</strain>
    </source>
</reference>
<dbReference type="RefSeq" id="WP_184343450.1">
    <property type="nucleotide sequence ID" value="NZ_JACHIG010000013.1"/>
</dbReference>